<dbReference type="InterPro" id="IPR019734">
    <property type="entry name" value="TPR_rpt"/>
</dbReference>
<name>A0ABU7JA67_9GAMM</name>
<dbReference type="Pfam" id="PF00069">
    <property type="entry name" value="Pkinase"/>
    <property type="match status" value="1"/>
</dbReference>
<dbReference type="EMBL" id="JAUHLI010000022">
    <property type="protein sequence ID" value="MEE2003105.1"/>
    <property type="molecule type" value="Genomic_DNA"/>
</dbReference>
<keyword evidence="3" id="KW-0808">Transferase</keyword>
<dbReference type="PROSITE" id="PS50005">
    <property type="entry name" value="TPR"/>
    <property type="match status" value="2"/>
</dbReference>
<keyword evidence="3" id="KW-0418">Kinase</keyword>
<evidence type="ECO:0000313" key="3">
    <source>
        <dbReference type="EMBL" id="MEE2003105.1"/>
    </source>
</evidence>
<accession>A0ABU7JA67</accession>
<dbReference type="PROSITE" id="PS50293">
    <property type="entry name" value="TPR_REGION"/>
    <property type="match status" value="1"/>
</dbReference>
<evidence type="ECO:0000259" key="2">
    <source>
        <dbReference type="PROSITE" id="PS50011"/>
    </source>
</evidence>
<feature type="domain" description="Protein kinase" evidence="2">
    <location>
        <begin position="14"/>
        <end position="286"/>
    </location>
</feature>
<dbReference type="Pfam" id="PF00515">
    <property type="entry name" value="TPR_1"/>
    <property type="match status" value="1"/>
</dbReference>
<sequence length="839" mass="93214">MASELNSFLDSLPFRLESKISEGFAGTIYKAFDPTLQRPVAVKIIPCNEASAPHLLETATKLASLDHPGIATVYGVTQANGLASIATEWVEGTALTDYLLDAHYDLSERLLIARQIASALAAVHQLGVLRRTLKPSDVVIDGLQQVRLVDFGMTSSLMDDLQTSLTEQQLDAVSSLDLAQSSSLHDAACWVAPELLRGDTLTAAADVFNFGILLYQLCYQQHPYRGKDLIATTTALTEGLVRPIPNGVQKRVPAKVQRIIRQCLSLHPEQRPASMQQLVDQLDGCLGKLNKKQGRFSDRYCRVVAGAVLLLSVGSVWFWSDSSPNSHSPVAGSVLAVMPFQVLSDEAELVTLGRGLGFHLNHQLAIPGQKGRPRWVIPPSELRRYQDLSVEQLQQYFAAEYVLMANIEPVGGGLQMTLALLDGKNGQQLRNIELALSASDWAGNAEQLQQATFAVLDMPSLALTGQSTQEQQAFPLYLQGLDYIYRDAVITNVQQGIETLEQAIQLAPDFVEAKMALVRASLWIAQRDTVQWVERAEQVLATLQQGSGMDSRLLVLNGQIAMLQSNYSQAISLFQQVLQLDPAQTEAHFGLANTYRRQGELQLAEQAYLIALEEHHSWFVLHYLATFYLRTGQSDKAEQSYRQLSEWTPENVAVWEVLGAIQFSRANYSEAFYAFQRALLLSPVASNYSNVATALFYQRKYEEAVEAFQDAVELDPKNYLLWANLADSYRHNQQPVQAKKAYRQAIVLLRERLELAPNHTLLRLRLAVYLAKSGHCDVSEQIMQALDDLVENRQKVLAAHQAVACGNHDEARQWLQQALDSGYSLLSLLNEPEFSGLQL</sequence>
<dbReference type="Gene3D" id="3.30.200.20">
    <property type="entry name" value="Phosphorylase Kinase, domain 1"/>
    <property type="match status" value="1"/>
</dbReference>
<proteinExistence type="predicted"/>
<evidence type="ECO:0000313" key="4">
    <source>
        <dbReference type="Proteomes" id="UP001336314"/>
    </source>
</evidence>
<dbReference type="SMART" id="SM00028">
    <property type="entry name" value="TPR"/>
    <property type="match status" value="6"/>
</dbReference>
<dbReference type="PANTHER" id="PTHR44329">
    <property type="entry name" value="SERINE/THREONINE-PROTEIN KINASE TNNI3K-RELATED"/>
    <property type="match status" value="1"/>
</dbReference>
<dbReference type="InterPro" id="IPR011009">
    <property type="entry name" value="Kinase-like_dom_sf"/>
</dbReference>
<gene>
    <name evidence="3" type="ORF">QWY20_16720</name>
</gene>
<protein>
    <submittedName>
        <fullName evidence="3">Protein kinase</fullName>
    </submittedName>
</protein>
<evidence type="ECO:0000256" key="1">
    <source>
        <dbReference type="PROSITE-ProRule" id="PRU00339"/>
    </source>
</evidence>
<dbReference type="Pfam" id="PF13432">
    <property type="entry name" value="TPR_16"/>
    <property type="match status" value="2"/>
</dbReference>
<feature type="repeat" description="TPR" evidence="1">
    <location>
        <begin position="551"/>
        <end position="584"/>
    </location>
</feature>
<dbReference type="Gene3D" id="1.25.40.10">
    <property type="entry name" value="Tetratricopeptide repeat domain"/>
    <property type="match status" value="2"/>
</dbReference>
<dbReference type="RefSeq" id="WP_330130154.1">
    <property type="nucleotide sequence ID" value="NZ_JAUHLI010000022.1"/>
</dbReference>
<reference evidence="3 4" key="1">
    <citation type="submission" date="2023-07" db="EMBL/GenBank/DDBJ databases">
        <title>Alkalimonas sp., MEB108 novel, alkaliphilic bacterium isolated from Lonar Lake, India.</title>
        <authorList>
            <person name="Joshi A."/>
            <person name="Thite S."/>
        </authorList>
    </citation>
    <scope>NUCLEOTIDE SEQUENCE [LARGE SCALE GENOMIC DNA]</scope>
    <source>
        <strain evidence="3 4">MEB108</strain>
    </source>
</reference>
<dbReference type="GO" id="GO:0016301">
    <property type="term" value="F:kinase activity"/>
    <property type="evidence" value="ECO:0007669"/>
    <property type="project" value="UniProtKB-KW"/>
</dbReference>
<keyword evidence="4" id="KW-1185">Reference proteome</keyword>
<dbReference type="InterPro" id="IPR051681">
    <property type="entry name" value="Ser/Thr_Kinases-Pseudokinases"/>
</dbReference>
<dbReference type="CDD" id="cd14014">
    <property type="entry name" value="STKc_PknB_like"/>
    <property type="match status" value="1"/>
</dbReference>
<dbReference type="InterPro" id="IPR000719">
    <property type="entry name" value="Prot_kinase_dom"/>
</dbReference>
<dbReference type="Gene3D" id="1.10.510.10">
    <property type="entry name" value="Transferase(Phosphotransferase) domain 1"/>
    <property type="match status" value="1"/>
</dbReference>
<dbReference type="Proteomes" id="UP001336314">
    <property type="component" value="Unassembled WGS sequence"/>
</dbReference>
<dbReference type="SUPFAM" id="SSF81901">
    <property type="entry name" value="HCP-like"/>
    <property type="match status" value="1"/>
</dbReference>
<feature type="repeat" description="TPR" evidence="1">
    <location>
        <begin position="685"/>
        <end position="718"/>
    </location>
</feature>
<dbReference type="PROSITE" id="PS50011">
    <property type="entry name" value="PROTEIN_KINASE_DOM"/>
    <property type="match status" value="1"/>
</dbReference>
<keyword evidence="1" id="KW-0802">TPR repeat</keyword>
<dbReference type="InterPro" id="IPR011990">
    <property type="entry name" value="TPR-like_helical_dom_sf"/>
</dbReference>
<comment type="caution">
    <text evidence="3">The sequence shown here is derived from an EMBL/GenBank/DDBJ whole genome shotgun (WGS) entry which is preliminary data.</text>
</comment>
<organism evidence="3 4">
    <name type="scientific">Alkalimonas cellulosilytica</name>
    <dbReference type="NCBI Taxonomy" id="3058395"/>
    <lineage>
        <taxon>Bacteria</taxon>
        <taxon>Pseudomonadati</taxon>
        <taxon>Pseudomonadota</taxon>
        <taxon>Gammaproteobacteria</taxon>
        <taxon>Alkalimonas</taxon>
    </lineage>
</organism>
<dbReference type="SUPFAM" id="SSF56112">
    <property type="entry name" value="Protein kinase-like (PK-like)"/>
    <property type="match status" value="1"/>
</dbReference>